<dbReference type="eggNOG" id="COG0657">
    <property type="taxonomic scope" value="Bacteria"/>
</dbReference>
<dbReference type="Gene3D" id="3.40.50.1820">
    <property type="entry name" value="alpha/beta hydrolase"/>
    <property type="match status" value="1"/>
</dbReference>
<reference evidence="3 4" key="1">
    <citation type="submission" date="2014-03" db="EMBL/GenBank/DDBJ databases">
        <title>Genomics of Bifidobacteria.</title>
        <authorList>
            <person name="Ventura M."/>
            <person name="Milani C."/>
            <person name="Lugli G.A."/>
        </authorList>
    </citation>
    <scope>NUCLEOTIDE SEQUENCE [LARGE SCALE GENOMIC DNA]</scope>
    <source>
        <strain evidence="3 4">LMG 11597</strain>
    </source>
</reference>
<gene>
    <name evidence="3" type="ORF">BISU_2229</name>
</gene>
<evidence type="ECO:0000256" key="1">
    <source>
        <dbReference type="SAM" id="MobiDB-lite"/>
    </source>
</evidence>
<feature type="compositionally biased region" description="Basic and acidic residues" evidence="1">
    <location>
        <begin position="7"/>
        <end position="19"/>
    </location>
</feature>
<proteinExistence type="predicted"/>
<keyword evidence="3" id="KW-0378">Hydrolase</keyword>
<evidence type="ECO:0000313" key="4">
    <source>
        <dbReference type="Proteomes" id="UP000029055"/>
    </source>
</evidence>
<feature type="region of interest" description="Disordered" evidence="1">
    <location>
        <begin position="1"/>
        <end position="39"/>
    </location>
</feature>
<evidence type="ECO:0000313" key="3">
    <source>
        <dbReference type="EMBL" id="KFI99028.1"/>
    </source>
</evidence>
<keyword evidence="2" id="KW-1133">Transmembrane helix</keyword>
<feature type="transmembrane region" description="Helical" evidence="2">
    <location>
        <begin position="458"/>
        <end position="484"/>
    </location>
</feature>
<feature type="transmembrane region" description="Helical" evidence="2">
    <location>
        <begin position="48"/>
        <end position="73"/>
    </location>
</feature>
<evidence type="ECO:0000256" key="2">
    <source>
        <dbReference type="SAM" id="Phobius"/>
    </source>
</evidence>
<keyword evidence="4" id="KW-1185">Reference proteome</keyword>
<name>A0A087DU28_9BIFI</name>
<dbReference type="SUPFAM" id="SSF53474">
    <property type="entry name" value="alpha/beta-Hydrolases"/>
    <property type="match status" value="1"/>
</dbReference>
<keyword evidence="2" id="KW-0812">Transmembrane</keyword>
<comment type="caution">
    <text evidence="3">The sequence shown here is derived from an EMBL/GenBank/DDBJ whole genome shotgun (WGS) entry which is preliminary data.</text>
</comment>
<dbReference type="STRING" id="77635.BISU_2229"/>
<organism evidence="3 4">
    <name type="scientific">Bifidobacterium subtile</name>
    <dbReference type="NCBI Taxonomy" id="77635"/>
    <lineage>
        <taxon>Bacteria</taxon>
        <taxon>Bacillati</taxon>
        <taxon>Actinomycetota</taxon>
        <taxon>Actinomycetes</taxon>
        <taxon>Bifidobacteriales</taxon>
        <taxon>Bifidobacteriaceae</taxon>
        <taxon>Bifidobacterium</taxon>
    </lineage>
</organism>
<dbReference type="GO" id="GO:0016787">
    <property type="term" value="F:hydrolase activity"/>
    <property type="evidence" value="ECO:0007669"/>
    <property type="project" value="UniProtKB-KW"/>
</dbReference>
<dbReference type="Proteomes" id="UP000029055">
    <property type="component" value="Unassembled WGS sequence"/>
</dbReference>
<feature type="transmembrane region" description="Helical" evidence="2">
    <location>
        <begin position="566"/>
        <end position="588"/>
    </location>
</feature>
<accession>A0A087DU28</accession>
<dbReference type="AlphaFoldDB" id="A0A087DU28"/>
<feature type="transmembrane region" description="Helical" evidence="2">
    <location>
        <begin position="410"/>
        <end position="437"/>
    </location>
</feature>
<feature type="transmembrane region" description="Helical" evidence="2">
    <location>
        <begin position="504"/>
        <end position="521"/>
    </location>
</feature>
<sequence>MRLVPDQNKENVREPEDSRSSQAPAALEHSATVQPAQTPQAWSRGRRLMVSVPIFIILIGILVTVSNITAVPWKKEPTGQTMETLSPNTAVTFDNPTGASLPQRGSYKVASRHVTIKAKRPSTGEIQNVRVLIREPQDAPSGRPGVVFMHGAGYGTCDDSFGDVAFDLASAGFVTAVLDKPVWSTNDVNRDYPGSAAAYDQVVNYLRSLKSVNADRVGIYATSESTWISPYLLRMDRRIAFQVLLSPMVYSPRHSLGFMVAQDFALTGAHAGYQSIVRRLFHVDSSMLGLQNLDVPTQFDVGYSIPTFVAYGSKDVMTAQVDGVRKILDMAHRTGNWNITVRSYPVANHVLRLGDEADEGTAFSDDYVTDMVDWSQGTVHGLRQTSERVAGTRIYQSIAVPSELKSDRPLTVYGVALHIATSVLLLVATVIACIALASKARRMIRRHSGRTLGFARGFGNALLMLTVTTMATVVLFIAGLGQVVMGVVKLGWGGAPVEDPGMMYWSWPVIQIVCTFVVWAWSRVLTRVIEEASAHGLAQLPPRTGEIKAVVTGRKPVVASTRLGRVLFWVTTVAMLHVLLFFAFWGLFIY</sequence>
<dbReference type="InterPro" id="IPR029058">
    <property type="entry name" value="AB_hydrolase_fold"/>
</dbReference>
<keyword evidence="2" id="KW-0472">Membrane</keyword>
<dbReference type="EMBL" id="JGZR01000016">
    <property type="protein sequence ID" value="KFI99028.1"/>
    <property type="molecule type" value="Genomic_DNA"/>
</dbReference>
<protein>
    <submittedName>
        <fullName evidence="3">Hydrolase</fullName>
    </submittedName>
</protein>